<dbReference type="Gene3D" id="2.130.10.10">
    <property type="entry name" value="YVTN repeat-like/Quinoprotein amine dehydrogenase"/>
    <property type="match status" value="5"/>
</dbReference>
<evidence type="ECO:0000256" key="9">
    <source>
        <dbReference type="ARBA" id="ARBA00022737"/>
    </source>
</evidence>
<evidence type="ECO:0000256" key="7">
    <source>
        <dbReference type="ARBA" id="ARBA00022574"/>
    </source>
</evidence>
<comment type="pathway">
    <text evidence="3">tRNA modification; 5-methoxycarbonylmethyl-2-thiouridine-tRNA biosynthesis.</text>
</comment>
<evidence type="ECO:0000256" key="2">
    <source>
        <dbReference type="ARBA" id="ARBA00004496"/>
    </source>
</evidence>
<dbReference type="PANTHER" id="PTHR44111">
    <property type="entry name" value="ELONGATOR COMPLEX PROTEIN 2"/>
    <property type="match status" value="1"/>
</dbReference>
<dbReference type="GO" id="GO:0005737">
    <property type="term" value="C:cytoplasm"/>
    <property type="evidence" value="ECO:0007669"/>
    <property type="project" value="UniProtKB-SubCell"/>
</dbReference>
<keyword evidence="8" id="KW-0819">tRNA processing</keyword>
<dbReference type="AlphaFoldDB" id="A0A7D9HTU2"/>
<proteinExistence type="inferred from homology"/>
<evidence type="ECO:0000256" key="6">
    <source>
        <dbReference type="ARBA" id="ARBA00022490"/>
    </source>
</evidence>
<accession>A0A7D9HTU2</accession>
<name>A0A7D9HTU2_PARCT</name>
<organism evidence="12 13">
    <name type="scientific">Paramuricea clavata</name>
    <name type="common">Red gorgonian</name>
    <name type="synonym">Violescent sea-whip</name>
    <dbReference type="NCBI Taxonomy" id="317549"/>
    <lineage>
        <taxon>Eukaryota</taxon>
        <taxon>Metazoa</taxon>
        <taxon>Cnidaria</taxon>
        <taxon>Anthozoa</taxon>
        <taxon>Octocorallia</taxon>
        <taxon>Malacalcyonacea</taxon>
        <taxon>Plexauridae</taxon>
        <taxon>Paramuricea</taxon>
    </lineage>
</organism>
<dbReference type="OrthoDB" id="27911at2759"/>
<evidence type="ECO:0000313" key="12">
    <source>
        <dbReference type="EMBL" id="CAB3993111.1"/>
    </source>
</evidence>
<dbReference type="Proteomes" id="UP001152795">
    <property type="component" value="Unassembled WGS sequence"/>
</dbReference>
<dbReference type="SMART" id="SM00320">
    <property type="entry name" value="WD40"/>
    <property type="match status" value="8"/>
</dbReference>
<sequence length="639" mass="72239">MILISISNLPETKVPILACGCENSAVYLFTERECKFVLSLKLHGHEDWIRDVNFAHLDDDDVMLASCSQDNFIRVWRITKVTDLVDESGVIDDNMKNLELTSNKFSVISEDVSLNYSAVLETILSGHEGWIYSVCWHPKIRQDNKFHQPLCLMSSSMDKTIVIWRFHSEAGVWMDDVRVGEVGGNTLGFYGGVFNPTGEKILAHSYQGSLHMWRKSESSESCSWESVSTVSGHFAPVQDIAWDPEGGEFLISLSSDQTTRIHAPWRRSGYKTTWHEIARPQVHGYNMQCLAMISRYSFASGADEKVIRLFEAPRSFVDMFAFLSQISDENVVDYKPLGASVPVLGLSNKAVFDDDLKNLKDDLKDPQRPMKASAFASEEPAPFSPFIPKEPPTENNLMQSTLWPETQKLYGHGYEIFCMAYEPHSHLLASACKASKADHASILLWDTLSWKQVGSLQGHALTITQMEFSHSGKYLLSVSRDRTWCFFERMEEEDASGYRLSAKYDKKSKIISRVIWSCSWTVDDNYFLTASRDKKVVVWGRDENKKDWVQIGNPLDAGEAVTAVAVSMNTSCLPCYLVAIGTESGEIRLYNWSLSYGWKNITAEKIGHRGTVTKLRWRPDCNKTPRKRQEELSSAAASP</sequence>
<evidence type="ECO:0000256" key="1">
    <source>
        <dbReference type="ARBA" id="ARBA00004123"/>
    </source>
</evidence>
<gene>
    <name evidence="12" type="ORF">PACLA_8A012718</name>
</gene>
<dbReference type="SUPFAM" id="SSF50978">
    <property type="entry name" value="WD40 repeat-like"/>
    <property type="match status" value="2"/>
</dbReference>
<evidence type="ECO:0000313" key="13">
    <source>
        <dbReference type="Proteomes" id="UP001152795"/>
    </source>
</evidence>
<reference evidence="12" key="1">
    <citation type="submission" date="2020-04" db="EMBL/GenBank/DDBJ databases">
        <authorList>
            <person name="Alioto T."/>
            <person name="Alioto T."/>
            <person name="Gomez Garrido J."/>
        </authorList>
    </citation>
    <scope>NUCLEOTIDE SEQUENCE</scope>
    <source>
        <strain evidence="12">A484AB</strain>
    </source>
</reference>
<feature type="compositionally biased region" description="Basic and acidic residues" evidence="11">
    <location>
        <begin position="618"/>
        <end position="631"/>
    </location>
</feature>
<keyword evidence="9" id="KW-0677">Repeat</keyword>
<dbReference type="FunFam" id="2.130.10.10:FF:000400">
    <property type="entry name" value="Elongator acetyltransferase complex subunit 2"/>
    <property type="match status" value="1"/>
</dbReference>
<dbReference type="InterPro" id="IPR001680">
    <property type="entry name" value="WD40_rpt"/>
</dbReference>
<dbReference type="InterPro" id="IPR036322">
    <property type="entry name" value="WD40_repeat_dom_sf"/>
</dbReference>
<keyword evidence="13" id="KW-1185">Reference proteome</keyword>
<comment type="subcellular location">
    <subcellularLocation>
        <location evidence="2">Cytoplasm</location>
    </subcellularLocation>
    <subcellularLocation>
        <location evidence="1">Nucleus</location>
    </subcellularLocation>
</comment>
<comment type="similarity">
    <text evidence="4">Belongs to the WD repeat ELP2 family.</text>
</comment>
<protein>
    <recommendedName>
        <fullName evidence="5">Elongator complex protein 2</fullName>
    </recommendedName>
</protein>
<keyword evidence="6" id="KW-0963">Cytoplasm</keyword>
<evidence type="ECO:0000256" key="4">
    <source>
        <dbReference type="ARBA" id="ARBA00005881"/>
    </source>
</evidence>
<comment type="caution">
    <text evidence="12">The sequence shown here is derived from an EMBL/GenBank/DDBJ whole genome shotgun (WGS) entry which is preliminary data.</text>
</comment>
<evidence type="ECO:0000256" key="11">
    <source>
        <dbReference type="SAM" id="MobiDB-lite"/>
    </source>
</evidence>
<evidence type="ECO:0000256" key="10">
    <source>
        <dbReference type="ARBA" id="ARBA00023242"/>
    </source>
</evidence>
<dbReference type="GO" id="GO:0005634">
    <property type="term" value="C:nucleus"/>
    <property type="evidence" value="ECO:0007669"/>
    <property type="project" value="UniProtKB-SubCell"/>
</dbReference>
<keyword evidence="10" id="KW-0539">Nucleus</keyword>
<dbReference type="PROSITE" id="PS50082">
    <property type="entry name" value="WD_REPEATS_2"/>
    <property type="match status" value="1"/>
</dbReference>
<dbReference type="UniPathway" id="UPA00988"/>
<dbReference type="Pfam" id="PF00400">
    <property type="entry name" value="WD40"/>
    <property type="match status" value="6"/>
</dbReference>
<dbReference type="PANTHER" id="PTHR44111:SF1">
    <property type="entry name" value="ELONGATOR COMPLEX PROTEIN 2"/>
    <property type="match status" value="1"/>
</dbReference>
<keyword evidence="7" id="KW-0853">WD repeat</keyword>
<dbReference type="GO" id="GO:0033588">
    <property type="term" value="C:elongator holoenzyme complex"/>
    <property type="evidence" value="ECO:0007669"/>
    <property type="project" value="InterPro"/>
</dbReference>
<dbReference type="InterPro" id="IPR015943">
    <property type="entry name" value="WD40/YVTN_repeat-like_dom_sf"/>
</dbReference>
<evidence type="ECO:0000256" key="5">
    <source>
        <dbReference type="ARBA" id="ARBA00020267"/>
    </source>
</evidence>
<dbReference type="InterPro" id="IPR037289">
    <property type="entry name" value="Elp2"/>
</dbReference>
<dbReference type="EMBL" id="CACRXK020002188">
    <property type="protein sequence ID" value="CAB3993111.1"/>
    <property type="molecule type" value="Genomic_DNA"/>
</dbReference>
<evidence type="ECO:0000256" key="3">
    <source>
        <dbReference type="ARBA" id="ARBA00005043"/>
    </source>
</evidence>
<feature type="region of interest" description="Disordered" evidence="11">
    <location>
        <begin position="618"/>
        <end position="639"/>
    </location>
</feature>
<dbReference type="GO" id="GO:0002098">
    <property type="term" value="P:tRNA wobble uridine modification"/>
    <property type="evidence" value="ECO:0007669"/>
    <property type="project" value="InterPro"/>
</dbReference>
<evidence type="ECO:0000256" key="8">
    <source>
        <dbReference type="ARBA" id="ARBA00022694"/>
    </source>
</evidence>